<organism evidence="1 2">
    <name type="scientific">Ureibacillus endophyticus</name>
    <dbReference type="NCBI Taxonomy" id="1978490"/>
    <lineage>
        <taxon>Bacteria</taxon>
        <taxon>Bacillati</taxon>
        <taxon>Bacillota</taxon>
        <taxon>Bacilli</taxon>
        <taxon>Bacillales</taxon>
        <taxon>Caryophanaceae</taxon>
        <taxon>Ureibacillus</taxon>
    </lineage>
</organism>
<dbReference type="AlphaFoldDB" id="A0A494Z2F8"/>
<proteinExistence type="predicted"/>
<dbReference type="Proteomes" id="UP000272238">
    <property type="component" value="Unassembled WGS sequence"/>
</dbReference>
<name>A0A494Z2F8_9BACL</name>
<dbReference type="EMBL" id="RBZN01000019">
    <property type="protein sequence ID" value="RKQ16695.1"/>
    <property type="molecule type" value="Genomic_DNA"/>
</dbReference>
<gene>
    <name evidence="1" type="ORF">D8M03_09355</name>
</gene>
<reference evidence="1 2" key="1">
    <citation type="journal article" date="2016" name="Antonie Van Leeuwenhoek">
        <title>Lysinibacillus endophyticus sp. nov., an indole-3-acetic acid producing endophytic bacterium isolated from corn root (Zea mays cv. Xinken-5).</title>
        <authorList>
            <person name="Yu J."/>
            <person name="Guan X."/>
            <person name="Liu C."/>
            <person name="Xiang W."/>
            <person name="Yu Z."/>
            <person name="Liu X."/>
            <person name="Wang G."/>
        </authorList>
    </citation>
    <scope>NUCLEOTIDE SEQUENCE [LARGE SCALE GENOMIC DNA]</scope>
    <source>
        <strain evidence="1 2">DSM 100506</strain>
    </source>
</reference>
<protein>
    <submittedName>
        <fullName evidence="1">Uncharacterized protein</fullName>
    </submittedName>
</protein>
<evidence type="ECO:0000313" key="2">
    <source>
        <dbReference type="Proteomes" id="UP000272238"/>
    </source>
</evidence>
<keyword evidence="2" id="KW-1185">Reference proteome</keyword>
<sequence>MEPKELIVQQAKNVLDSAKELRAIAHKSGKKRGSYIQRYTANKHSLQIHTNMDPSIRDSEEMQNLLKNLQSFDAEFNSARYDFEGEVNIDQVETIYPEIVNAYNALITALDLPNEAVNIKKYK</sequence>
<accession>A0A494Z2F8</accession>
<evidence type="ECO:0000313" key="1">
    <source>
        <dbReference type="EMBL" id="RKQ16695.1"/>
    </source>
</evidence>
<comment type="caution">
    <text evidence="1">The sequence shown here is derived from an EMBL/GenBank/DDBJ whole genome shotgun (WGS) entry which is preliminary data.</text>
</comment>